<dbReference type="InterPro" id="IPR011738">
    <property type="entry name" value="Phage_CHP"/>
</dbReference>
<sequence length="212" mass="23264">MMLVEETLVAEAALPVESLKRHLRLGSGFAEDDLQNTLLASFLRAAIAAIEGRTGKVLLRRSFQLLLSEWNSVDRQPFPVAPVVSVAEVSLFRLIEPDTILDPLILVGEPGVIQVVDPTRYRVDFDAHVPCLRMRSGCFPTIPTDATAMIRFTAGLASTFEELPADIAQAVLMLAAHYDEYRHDVGLSQGCMPFGVTSLIARYCAVRMGFTS</sequence>
<name>A0A2G8RBU7_9RHOB</name>
<dbReference type="Gene3D" id="1.10.3230.30">
    <property type="entry name" value="Phage gp6-like head-tail connector protein"/>
    <property type="match status" value="1"/>
</dbReference>
<keyword evidence="2" id="KW-1185">Reference proteome</keyword>
<dbReference type="NCBIfam" id="TIGR02215">
    <property type="entry name" value="phage_chp_gp8"/>
    <property type="match status" value="1"/>
</dbReference>
<dbReference type="CDD" id="cd08054">
    <property type="entry name" value="gp6"/>
    <property type="match status" value="1"/>
</dbReference>
<reference evidence="1 2" key="1">
    <citation type="submission" date="2013-09" db="EMBL/GenBank/DDBJ databases">
        <title>Genome sequencing of Phaeobacter antarcticus sp. nov. SM1211.</title>
        <authorList>
            <person name="Zhang X.-Y."/>
            <person name="Liu C."/>
            <person name="Chen X.-L."/>
            <person name="Xie B.-B."/>
            <person name="Qin Q.-L."/>
            <person name="Rong J.-C."/>
            <person name="Zhang Y.-Z."/>
        </authorList>
    </citation>
    <scope>NUCLEOTIDE SEQUENCE [LARGE SCALE GENOMIC DNA]</scope>
    <source>
        <strain evidence="1 2">SM1211</strain>
    </source>
</reference>
<gene>
    <name evidence="1" type="ORF">P775_18625</name>
</gene>
<dbReference type="Proteomes" id="UP000231259">
    <property type="component" value="Unassembled WGS sequence"/>
</dbReference>
<proteinExistence type="predicted"/>
<dbReference type="OrthoDB" id="8478788at2"/>
<protein>
    <recommendedName>
        <fullName evidence="3">Gene transfer agent protein</fullName>
    </recommendedName>
</protein>
<dbReference type="RefSeq" id="WP_099912238.1">
    <property type="nucleotide sequence ID" value="NZ_AWWI01000121.1"/>
</dbReference>
<dbReference type="EMBL" id="AWWI01000121">
    <property type="protein sequence ID" value="PIL18588.1"/>
    <property type="molecule type" value="Genomic_DNA"/>
</dbReference>
<comment type="caution">
    <text evidence="1">The sequence shown here is derived from an EMBL/GenBank/DDBJ whole genome shotgun (WGS) entry which is preliminary data.</text>
</comment>
<evidence type="ECO:0000313" key="1">
    <source>
        <dbReference type="EMBL" id="PIL18588.1"/>
    </source>
</evidence>
<dbReference type="AlphaFoldDB" id="A0A2G8RBU7"/>
<evidence type="ECO:0008006" key="3">
    <source>
        <dbReference type="Google" id="ProtNLM"/>
    </source>
</evidence>
<organism evidence="1 2">
    <name type="scientific">Puniceibacterium antarcticum</name>
    <dbReference type="NCBI Taxonomy" id="1206336"/>
    <lineage>
        <taxon>Bacteria</taxon>
        <taxon>Pseudomonadati</taxon>
        <taxon>Pseudomonadota</taxon>
        <taxon>Alphaproteobacteria</taxon>
        <taxon>Rhodobacterales</taxon>
        <taxon>Paracoccaceae</taxon>
        <taxon>Puniceibacterium</taxon>
    </lineage>
</organism>
<evidence type="ECO:0000313" key="2">
    <source>
        <dbReference type="Proteomes" id="UP000231259"/>
    </source>
</evidence>
<accession>A0A2G8RBU7</accession>